<protein>
    <submittedName>
        <fullName evidence="2">Uncharacterized protein</fullName>
    </submittedName>
</protein>
<evidence type="ECO:0000313" key="2">
    <source>
        <dbReference type="EMBL" id="WWC90506.1"/>
    </source>
</evidence>
<keyword evidence="1" id="KW-0732">Signal</keyword>
<organism evidence="2 3">
    <name type="scientific">Kwoniella dendrophila CBS 6074</name>
    <dbReference type="NCBI Taxonomy" id="1295534"/>
    <lineage>
        <taxon>Eukaryota</taxon>
        <taxon>Fungi</taxon>
        <taxon>Dikarya</taxon>
        <taxon>Basidiomycota</taxon>
        <taxon>Agaricomycotina</taxon>
        <taxon>Tremellomycetes</taxon>
        <taxon>Tremellales</taxon>
        <taxon>Cryptococcaceae</taxon>
        <taxon>Kwoniella</taxon>
    </lineage>
</organism>
<evidence type="ECO:0000313" key="3">
    <source>
        <dbReference type="Proteomes" id="UP001355207"/>
    </source>
</evidence>
<keyword evidence="3" id="KW-1185">Reference proteome</keyword>
<gene>
    <name evidence="2" type="ORF">L201_005442</name>
</gene>
<sequence>MYKQFFILATLAFGGLLTQAQDISDEKAKWAITLPKNTKVELSEKDDYFLTISGDTAVFDLFRRPEHEKTFTWTVSDDEKELWEVEVIAKADKAWRGQLDCNLLLEKPWITFDAKQLDQAHLSIKKDSFKCLQDKCEGDKPEFDVCGYDFNGHQYSIC</sequence>
<accession>A0AAX4JYE3</accession>
<feature type="signal peptide" evidence="1">
    <location>
        <begin position="1"/>
        <end position="20"/>
    </location>
</feature>
<evidence type="ECO:0000256" key="1">
    <source>
        <dbReference type="SAM" id="SignalP"/>
    </source>
</evidence>
<proteinExistence type="predicted"/>
<name>A0AAX4JYE3_9TREE</name>
<dbReference type="GeneID" id="91096112"/>
<dbReference type="AlphaFoldDB" id="A0AAX4JYE3"/>
<feature type="chain" id="PRO_5043769231" evidence="1">
    <location>
        <begin position="21"/>
        <end position="158"/>
    </location>
</feature>
<dbReference type="EMBL" id="CP144104">
    <property type="protein sequence ID" value="WWC90506.1"/>
    <property type="molecule type" value="Genomic_DNA"/>
</dbReference>
<dbReference type="Proteomes" id="UP001355207">
    <property type="component" value="Chromosome 7"/>
</dbReference>
<reference evidence="2 3" key="1">
    <citation type="submission" date="2024-01" db="EMBL/GenBank/DDBJ databases">
        <title>Comparative genomics of Cryptococcus and Kwoniella reveals pathogenesis evolution and contrasting modes of karyotype evolution via chromosome fusion or intercentromeric recombination.</title>
        <authorList>
            <person name="Coelho M.A."/>
            <person name="David-Palma M."/>
            <person name="Shea T."/>
            <person name="Bowers K."/>
            <person name="McGinley-Smith S."/>
            <person name="Mohammad A.W."/>
            <person name="Gnirke A."/>
            <person name="Yurkov A.M."/>
            <person name="Nowrousian M."/>
            <person name="Sun S."/>
            <person name="Cuomo C.A."/>
            <person name="Heitman J."/>
        </authorList>
    </citation>
    <scope>NUCLEOTIDE SEQUENCE [LARGE SCALE GENOMIC DNA]</scope>
    <source>
        <strain evidence="2 3">CBS 6074</strain>
    </source>
</reference>
<dbReference type="RefSeq" id="XP_066077269.1">
    <property type="nucleotide sequence ID" value="XM_066221172.1"/>
</dbReference>